<keyword evidence="1" id="KW-1133">Transmembrane helix</keyword>
<evidence type="ECO:0000313" key="2">
    <source>
        <dbReference type="EMBL" id="MCC3297534.1"/>
    </source>
</evidence>
<organism evidence="2 3">
    <name type="scientific">Arthrobacter caoxuetaonis</name>
    <dbReference type="NCBI Taxonomy" id="2886935"/>
    <lineage>
        <taxon>Bacteria</taxon>
        <taxon>Bacillati</taxon>
        <taxon>Actinomycetota</taxon>
        <taxon>Actinomycetes</taxon>
        <taxon>Micrococcales</taxon>
        <taxon>Micrococcaceae</taxon>
        <taxon>Arthrobacter</taxon>
    </lineage>
</organism>
<dbReference type="RefSeq" id="WP_227895421.1">
    <property type="nucleotide sequence ID" value="NZ_CP099466.1"/>
</dbReference>
<dbReference type="Proteomes" id="UP001139158">
    <property type="component" value="Unassembled WGS sequence"/>
</dbReference>
<sequence length="163" mass="16772">MTHAADFAEMPTALEPAALLSALAGTGALVTGGIYAAFPVMVLPALDRLERLGSDRAAELMRSINNTAERPPFLLLFFGSALAAAGTAVLAGQLQRPTLAWIGAGLSLAAFALTAAVNVPLNRKLAAGTMDSPWSTYRRQWGAANAARALASVVGGVLLLTAR</sequence>
<keyword evidence="1" id="KW-0812">Transmembrane</keyword>
<dbReference type="AlphaFoldDB" id="A0A9X1MCN7"/>
<comment type="caution">
    <text evidence="2">The sequence shown here is derived from an EMBL/GenBank/DDBJ whole genome shotgun (WGS) entry which is preliminary data.</text>
</comment>
<feature type="transmembrane region" description="Helical" evidence="1">
    <location>
        <begin position="20"/>
        <end position="46"/>
    </location>
</feature>
<dbReference type="EMBL" id="JAJFZV010000005">
    <property type="protein sequence ID" value="MCC3297534.1"/>
    <property type="molecule type" value="Genomic_DNA"/>
</dbReference>
<keyword evidence="3" id="KW-1185">Reference proteome</keyword>
<dbReference type="Pfam" id="PF08592">
    <property type="entry name" value="Anthrone_oxy"/>
    <property type="match status" value="1"/>
</dbReference>
<feature type="transmembrane region" description="Helical" evidence="1">
    <location>
        <begin position="73"/>
        <end position="94"/>
    </location>
</feature>
<dbReference type="InterPro" id="IPR013901">
    <property type="entry name" value="Anthrone_oxy"/>
</dbReference>
<keyword evidence="1" id="KW-0472">Membrane</keyword>
<evidence type="ECO:0000313" key="3">
    <source>
        <dbReference type="Proteomes" id="UP001139158"/>
    </source>
</evidence>
<proteinExistence type="predicted"/>
<gene>
    <name evidence="2" type="ORF">LJ757_06900</name>
</gene>
<accession>A0A9X1MCN7</accession>
<evidence type="ECO:0000256" key="1">
    <source>
        <dbReference type="SAM" id="Phobius"/>
    </source>
</evidence>
<reference evidence="2" key="1">
    <citation type="submission" date="2021-10" db="EMBL/GenBank/DDBJ databases">
        <title>Novel species in genus Arthrobacter.</title>
        <authorList>
            <person name="Liu Y."/>
        </authorList>
    </citation>
    <scope>NUCLEOTIDE SEQUENCE</scope>
    <source>
        <strain evidence="2">Zg-Y453</strain>
    </source>
</reference>
<feature type="transmembrane region" description="Helical" evidence="1">
    <location>
        <begin position="100"/>
        <end position="121"/>
    </location>
</feature>
<name>A0A9X1MCN7_9MICC</name>
<protein>
    <submittedName>
        <fullName evidence="2">DUF1772 domain-containing protein</fullName>
    </submittedName>
</protein>